<keyword evidence="2" id="KW-1133">Transmembrane helix</keyword>
<protein>
    <recommendedName>
        <fullName evidence="5">CPBP family intramembrane metalloprotease</fullName>
    </recommendedName>
</protein>
<accession>A0ABT5Z7I6</accession>
<feature type="transmembrane region" description="Helical" evidence="2">
    <location>
        <begin position="144"/>
        <end position="164"/>
    </location>
</feature>
<keyword evidence="2" id="KW-0812">Transmembrane</keyword>
<keyword evidence="4" id="KW-1185">Reference proteome</keyword>
<evidence type="ECO:0000313" key="3">
    <source>
        <dbReference type="EMBL" id="MDF2259693.1"/>
    </source>
</evidence>
<name>A0ABT5Z7I6_9ACTN</name>
<evidence type="ECO:0000256" key="1">
    <source>
        <dbReference type="SAM" id="MobiDB-lite"/>
    </source>
</evidence>
<feature type="transmembrane region" description="Helical" evidence="2">
    <location>
        <begin position="83"/>
        <end position="110"/>
    </location>
</feature>
<organism evidence="3 4">
    <name type="scientific">Streptantibioticus ferralitis</name>
    <dbReference type="NCBI Taxonomy" id="236510"/>
    <lineage>
        <taxon>Bacteria</taxon>
        <taxon>Bacillati</taxon>
        <taxon>Actinomycetota</taxon>
        <taxon>Actinomycetes</taxon>
        <taxon>Kitasatosporales</taxon>
        <taxon>Streptomycetaceae</taxon>
        <taxon>Streptantibioticus</taxon>
    </lineage>
</organism>
<evidence type="ECO:0000256" key="2">
    <source>
        <dbReference type="SAM" id="Phobius"/>
    </source>
</evidence>
<comment type="caution">
    <text evidence="3">The sequence shown here is derived from an EMBL/GenBank/DDBJ whole genome shotgun (WGS) entry which is preliminary data.</text>
</comment>
<feature type="transmembrane region" description="Helical" evidence="2">
    <location>
        <begin position="41"/>
        <end position="63"/>
    </location>
</feature>
<feature type="region of interest" description="Disordered" evidence="1">
    <location>
        <begin position="224"/>
        <end position="258"/>
    </location>
</feature>
<dbReference type="RefSeq" id="WP_275819555.1">
    <property type="nucleotide sequence ID" value="NZ_BAAANM010000028.1"/>
</dbReference>
<feature type="compositionally biased region" description="Basic and acidic residues" evidence="1">
    <location>
        <begin position="226"/>
        <end position="242"/>
    </location>
</feature>
<feature type="transmembrane region" description="Helical" evidence="2">
    <location>
        <begin position="198"/>
        <end position="218"/>
    </location>
</feature>
<sequence>MSHELETGLALAFCAAMTLFMLSWVEQPAAYGMMHWPARRLLAATCAVFCLADLPNFVLGALWNVAQDHSASLASHSSGSQHSVLWADLLSSAFAGFGEEVVVIVFPALLAWRIARYVANPRLRRACLTILVIAMVGARLSYHIYYGLSALTLVPWALICVLIYVRTRAAIPLMLSHTLYDAMLAVDNRVGARYGYTAYITLGALVFVAAAALLIGLGKRGRSGSHQREAEHPHSTPVEVERNPATLTAGATEVRTNR</sequence>
<dbReference type="Proteomes" id="UP001220022">
    <property type="component" value="Unassembled WGS sequence"/>
</dbReference>
<evidence type="ECO:0008006" key="5">
    <source>
        <dbReference type="Google" id="ProtNLM"/>
    </source>
</evidence>
<gene>
    <name evidence="3" type="ORF">P2L57_29430</name>
</gene>
<keyword evidence="2" id="KW-0472">Membrane</keyword>
<feature type="transmembrane region" description="Helical" evidence="2">
    <location>
        <begin position="6"/>
        <end position="25"/>
    </location>
</feature>
<dbReference type="EMBL" id="JARHTQ010000025">
    <property type="protein sequence ID" value="MDF2259693.1"/>
    <property type="molecule type" value="Genomic_DNA"/>
</dbReference>
<evidence type="ECO:0000313" key="4">
    <source>
        <dbReference type="Proteomes" id="UP001220022"/>
    </source>
</evidence>
<proteinExistence type="predicted"/>
<reference evidence="3 4" key="1">
    <citation type="submission" date="2023-03" db="EMBL/GenBank/DDBJ databases">
        <title>Draft genome sequence of type strain Streptomyces ferralitis JCM 14344.</title>
        <authorList>
            <person name="Klaysubun C."/>
            <person name="Duangmal K."/>
        </authorList>
    </citation>
    <scope>NUCLEOTIDE SEQUENCE [LARGE SCALE GENOMIC DNA]</scope>
    <source>
        <strain evidence="3 4">JCM 14344</strain>
    </source>
</reference>